<dbReference type="Proteomes" id="UP000664857">
    <property type="component" value="Unassembled WGS sequence"/>
</dbReference>
<keyword evidence="2" id="KW-1133">Transmembrane helix</keyword>
<gene>
    <name evidence="3" type="ORF">DOK76_07525</name>
</gene>
<feature type="compositionally biased region" description="Polar residues" evidence="1">
    <location>
        <begin position="196"/>
        <end position="213"/>
    </location>
</feature>
<proteinExistence type="predicted"/>
<evidence type="ECO:0000256" key="2">
    <source>
        <dbReference type="SAM" id="Phobius"/>
    </source>
</evidence>
<keyword evidence="4" id="KW-1185">Reference proteome</keyword>
<feature type="compositionally biased region" description="Basic and acidic residues" evidence="1">
    <location>
        <begin position="178"/>
        <end position="188"/>
    </location>
</feature>
<keyword evidence="2" id="KW-0812">Transmembrane</keyword>
<organism evidence="3 4">
    <name type="scientific">Candidatus Vagococcus giribetii</name>
    <dbReference type="NCBI Taxonomy" id="2230876"/>
    <lineage>
        <taxon>Bacteria</taxon>
        <taxon>Bacillati</taxon>
        <taxon>Bacillota</taxon>
        <taxon>Bacilli</taxon>
        <taxon>Lactobacillales</taxon>
        <taxon>Enterococcaceae</taxon>
        <taxon>Vagococcus</taxon>
    </lineage>
</organism>
<sequence length="213" mass="24188">MSNLLDELLVLLKNKKVIGCLIAILIAIITMNLFIAVYRGTIREQQIESVAKTTYKNKQFKSIQEDELTKLMTSKEQVIIGIVDPVDNKGFNDIKKMFNEKSTIEGLPKTVYIYQPIYDSSKVIKNLGIKDKNTFIVVENGKELGRYSFNQLEGGYEEVINEVNQIIHPKIERKKPIRKQEEAPKTDNQEGVPSEDGTTSSGDVTHTSEVFFE</sequence>
<dbReference type="EMBL" id="JAFLVX010000018">
    <property type="protein sequence ID" value="MBO0476915.1"/>
    <property type="molecule type" value="Genomic_DNA"/>
</dbReference>
<accession>A0ABS3HU84</accession>
<comment type="caution">
    <text evidence="3">The sequence shown here is derived from an EMBL/GenBank/DDBJ whole genome shotgun (WGS) entry which is preliminary data.</text>
</comment>
<evidence type="ECO:0000313" key="4">
    <source>
        <dbReference type="Proteomes" id="UP000664857"/>
    </source>
</evidence>
<feature type="transmembrane region" description="Helical" evidence="2">
    <location>
        <begin position="16"/>
        <end position="38"/>
    </location>
</feature>
<feature type="region of interest" description="Disordered" evidence="1">
    <location>
        <begin position="172"/>
        <end position="213"/>
    </location>
</feature>
<dbReference type="RefSeq" id="WP_206966381.1">
    <property type="nucleotide sequence ID" value="NZ_JAFLVX010000018.1"/>
</dbReference>
<reference evidence="3 4" key="1">
    <citation type="submission" date="2021-03" db="EMBL/GenBank/DDBJ databases">
        <title>Enterococcal diversity collection.</title>
        <authorList>
            <person name="Gilmore M.S."/>
            <person name="Schwartzman J."/>
            <person name="Van Tyne D."/>
            <person name="Martin M."/>
            <person name="Earl A.M."/>
            <person name="Manson A.L."/>
            <person name="Straub T."/>
            <person name="Salamzade R."/>
            <person name="Saavedra J."/>
            <person name="Lebreton F."/>
            <person name="Prichula J."/>
            <person name="Schaufler K."/>
            <person name="Gaca A."/>
            <person name="Sgardioli B."/>
            <person name="Wagenaar J."/>
            <person name="Strong T."/>
        </authorList>
    </citation>
    <scope>NUCLEOTIDE SEQUENCE [LARGE SCALE GENOMIC DNA]</scope>
    <source>
        <strain evidence="3 4">DIV0080</strain>
    </source>
</reference>
<keyword evidence="2" id="KW-0472">Membrane</keyword>
<evidence type="ECO:0000256" key="1">
    <source>
        <dbReference type="SAM" id="MobiDB-lite"/>
    </source>
</evidence>
<evidence type="ECO:0000313" key="3">
    <source>
        <dbReference type="EMBL" id="MBO0476915.1"/>
    </source>
</evidence>
<name>A0ABS3HU84_9ENTE</name>
<protein>
    <submittedName>
        <fullName evidence="3">Uncharacterized protein</fullName>
    </submittedName>
</protein>